<evidence type="ECO:0000256" key="3">
    <source>
        <dbReference type="ARBA" id="ARBA00005124"/>
    </source>
</evidence>
<evidence type="ECO:0000256" key="5">
    <source>
        <dbReference type="ARBA" id="ARBA00012367"/>
    </source>
</evidence>
<dbReference type="PANTHER" id="PTHR12561">
    <property type="entry name" value="LIPOATE-PROTEIN LIGASE"/>
    <property type="match status" value="1"/>
</dbReference>
<dbReference type="Pfam" id="PF21948">
    <property type="entry name" value="LplA-B_cat"/>
    <property type="match status" value="1"/>
</dbReference>
<comment type="function">
    <text evidence="1">Catalyzes both the ATP-dependent activation of exogenously supplied lipoate to lipoyl-AMP and the transfer of the activated lipoyl onto the lipoyl domains of lipoate-dependent enzymes.</text>
</comment>
<dbReference type="InterPro" id="IPR004562">
    <property type="entry name" value="LipoylTrfase_LipoateP_Ligase"/>
</dbReference>
<dbReference type="GO" id="GO:0009249">
    <property type="term" value="P:protein lipoylation"/>
    <property type="evidence" value="ECO:0007669"/>
    <property type="project" value="InterPro"/>
</dbReference>
<comment type="similarity">
    <text evidence="4">Belongs to the LplA family.</text>
</comment>
<comment type="caution">
    <text evidence="12">The sequence shown here is derived from an EMBL/GenBank/DDBJ whole genome shotgun (WGS) entry which is preliminary data.</text>
</comment>
<comment type="catalytic activity">
    <reaction evidence="10">
        <text>L-lysyl-[lipoyl-carrier protein] + (R)-lipoate + ATP = N(6)-[(R)-lipoyl]-L-lysyl-[lipoyl-carrier protein] + AMP + diphosphate + H(+)</text>
        <dbReference type="Rhea" id="RHEA:49288"/>
        <dbReference type="Rhea" id="RHEA-COMP:10500"/>
        <dbReference type="Rhea" id="RHEA-COMP:10502"/>
        <dbReference type="ChEBI" id="CHEBI:15378"/>
        <dbReference type="ChEBI" id="CHEBI:29969"/>
        <dbReference type="ChEBI" id="CHEBI:30616"/>
        <dbReference type="ChEBI" id="CHEBI:33019"/>
        <dbReference type="ChEBI" id="CHEBI:83088"/>
        <dbReference type="ChEBI" id="CHEBI:83099"/>
        <dbReference type="ChEBI" id="CHEBI:456215"/>
        <dbReference type="EC" id="6.3.1.20"/>
    </reaction>
</comment>
<evidence type="ECO:0000256" key="1">
    <source>
        <dbReference type="ARBA" id="ARBA00003253"/>
    </source>
</evidence>
<dbReference type="PANTHER" id="PTHR12561:SF3">
    <property type="entry name" value="LIPOYLTRANSFERASE 1, MITOCHONDRIAL"/>
    <property type="match status" value="1"/>
</dbReference>
<dbReference type="EMBL" id="JARTCD010000034">
    <property type="protein sequence ID" value="KAJ8657158.1"/>
    <property type="molecule type" value="Genomic_DNA"/>
</dbReference>
<gene>
    <name evidence="12" type="ORF">O0I10_007238</name>
</gene>
<evidence type="ECO:0000256" key="10">
    <source>
        <dbReference type="ARBA" id="ARBA00048037"/>
    </source>
</evidence>
<dbReference type="Gene3D" id="3.30.390.50">
    <property type="entry name" value="CO dehydrogenase flavoprotein, C-terminal domain"/>
    <property type="match status" value="1"/>
</dbReference>
<keyword evidence="9" id="KW-0067">ATP-binding</keyword>
<evidence type="ECO:0000313" key="13">
    <source>
        <dbReference type="Proteomes" id="UP001234581"/>
    </source>
</evidence>
<organism evidence="12 13">
    <name type="scientific">Lichtheimia ornata</name>
    <dbReference type="NCBI Taxonomy" id="688661"/>
    <lineage>
        <taxon>Eukaryota</taxon>
        <taxon>Fungi</taxon>
        <taxon>Fungi incertae sedis</taxon>
        <taxon>Mucoromycota</taxon>
        <taxon>Mucoromycotina</taxon>
        <taxon>Mucoromycetes</taxon>
        <taxon>Mucorales</taxon>
        <taxon>Lichtheimiaceae</taxon>
        <taxon>Lichtheimia</taxon>
    </lineage>
</organism>
<dbReference type="Pfam" id="PF10437">
    <property type="entry name" value="Lip_prot_lig_C"/>
    <property type="match status" value="1"/>
</dbReference>
<dbReference type="SUPFAM" id="SSF82649">
    <property type="entry name" value="SufE/NifU"/>
    <property type="match status" value="1"/>
</dbReference>
<evidence type="ECO:0000256" key="9">
    <source>
        <dbReference type="ARBA" id="ARBA00022840"/>
    </source>
</evidence>
<dbReference type="GO" id="GO:0005739">
    <property type="term" value="C:mitochondrion"/>
    <property type="evidence" value="ECO:0007669"/>
    <property type="project" value="TreeGrafter"/>
</dbReference>
<evidence type="ECO:0000256" key="6">
    <source>
        <dbReference type="ARBA" id="ARBA00015925"/>
    </source>
</evidence>
<reference evidence="12 13" key="1">
    <citation type="submission" date="2023-03" db="EMBL/GenBank/DDBJ databases">
        <title>Genome sequence of Lichtheimia ornata CBS 291.66.</title>
        <authorList>
            <person name="Mohabir J.T."/>
            <person name="Shea T.P."/>
            <person name="Kurbessoian T."/>
            <person name="Berby B."/>
            <person name="Fontaine J."/>
            <person name="Livny J."/>
            <person name="Gnirke A."/>
            <person name="Stajich J.E."/>
            <person name="Cuomo C.A."/>
        </authorList>
    </citation>
    <scope>NUCLEOTIDE SEQUENCE [LARGE SCALE GENOMIC DNA]</scope>
    <source>
        <strain evidence="12">CBS 291.66</strain>
    </source>
</reference>
<dbReference type="RefSeq" id="XP_058342071.1">
    <property type="nucleotide sequence ID" value="XM_058487256.1"/>
</dbReference>
<evidence type="ECO:0000313" key="12">
    <source>
        <dbReference type="EMBL" id="KAJ8657158.1"/>
    </source>
</evidence>
<keyword evidence="8" id="KW-0547">Nucleotide-binding</keyword>
<keyword evidence="13" id="KW-1185">Reference proteome</keyword>
<dbReference type="InterPro" id="IPR045864">
    <property type="entry name" value="aa-tRNA-synth_II/BPL/LPL"/>
</dbReference>
<dbReference type="CDD" id="cd16443">
    <property type="entry name" value="LplA"/>
    <property type="match status" value="1"/>
</dbReference>
<dbReference type="InterPro" id="IPR019491">
    <property type="entry name" value="Lipoate_protein_ligase_C"/>
</dbReference>
<dbReference type="NCBIfam" id="TIGR00545">
    <property type="entry name" value="lipoyltrans"/>
    <property type="match status" value="1"/>
</dbReference>
<dbReference type="GO" id="GO:0017118">
    <property type="term" value="F:lipoyltransferase activity"/>
    <property type="evidence" value="ECO:0007669"/>
    <property type="project" value="TreeGrafter"/>
</dbReference>
<accession>A0AAD7XY15</accession>
<keyword evidence="7" id="KW-0436">Ligase</keyword>
<sequence>MFTRRSHVLLGSATHFMRRQWSMPPMSRSMSTASNKVECYISKINDPYINLSIEEWLLRDTDPEKYILYLWRNRPCVVIGRNQNPFLECNLGFMQEHNIPLVRRRSGGGAVYHDMGNSIYTIFMPREAFSRRVNAELVSRALQELDIPAYVNDRHDIAVDGFKVSGSAYKIINKRAYHHGTMLIDADTATLKGCLSKKGKTGIVSKGVESVPSPVTNLREYSYTIDHQQFCESVLNEFTYDYNGGLDVEPIVFDESHVDSLPQRVHDMRKELQTWDWIYGQTPEFTNEMKTDFDWGHVDGLIRCRHGIITEAELTSDATGAHPVTVLAALSNALIGCRYSEQPVNAAIAKIQNNVPGLMNPENQSMVHQLVEWLSNRLK</sequence>
<evidence type="ECO:0000256" key="7">
    <source>
        <dbReference type="ARBA" id="ARBA00022598"/>
    </source>
</evidence>
<evidence type="ECO:0000256" key="4">
    <source>
        <dbReference type="ARBA" id="ARBA00008242"/>
    </source>
</evidence>
<protein>
    <recommendedName>
        <fullName evidence="6">Putative lipoate-protein ligase A</fullName>
        <ecNumber evidence="5">6.3.1.20</ecNumber>
    </recommendedName>
</protein>
<dbReference type="InterPro" id="IPR004143">
    <property type="entry name" value="BPL_LPL_catalytic"/>
</dbReference>
<dbReference type="EC" id="6.3.1.20" evidence="5"/>
<dbReference type="Proteomes" id="UP001234581">
    <property type="component" value="Unassembled WGS sequence"/>
</dbReference>
<evidence type="ECO:0000256" key="8">
    <source>
        <dbReference type="ARBA" id="ARBA00022741"/>
    </source>
</evidence>
<name>A0AAD7XY15_9FUNG</name>
<dbReference type="GeneID" id="83214647"/>
<comment type="pathway">
    <text evidence="2">Protein modification; protein lipoylation via exogenous pathway; protein N(6)-(lipoyl)lysine from lipoate: step 2/2.</text>
</comment>
<evidence type="ECO:0000256" key="2">
    <source>
        <dbReference type="ARBA" id="ARBA00005085"/>
    </source>
</evidence>
<dbReference type="SUPFAM" id="SSF55681">
    <property type="entry name" value="Class II aaRS and biotin synthetases"/>
    <property type="match status" value="1"/>
</dbReference>
<dbReference type="GO" id="GO:0005524">
    <property type="term" value="F:ATP binding"/>
    <property type="evidence" value="ECO:0007669"/>
    <property type="project" value="UniProtKB-KW"/>
</dbReference>
<dbReference type="PROSITE" id="PS51733">
    <property type="entry name" value="BPL_LPL_CATALYTIC"/>
    <property type="match status" value="1"/>
</dbReference>
<evidence type="ECO:0000259" key="11">
    <source>
        <dbReference type="PROSITE" id="PS51733"/>
    </source>
</evidence>
<dbReference type="Gene3D" id="3.30.930.10">
    <property type="entry name" value="Bira Bifunctional Protein, Domain 2"/>
    <property type="match status" value="1"/>
</dbReference>
<dbReference type="AlphaFoldDB" id="A0AAD7XY15"/>
<feature type="domain" description="BPL/LPL catalytic" evidence="11">
    <location>
        <begin position="62"/>
        <end position="246"/>
    </location>
</feature>
<comment type="pathway">
    <text evidence="3">Protein modification; protein lipoylation via exogenous pathway; protein N(6)-(lipoyl)lysine from lipoate: step 1/2.</text>
</comment>
<proteinExistence type="inferred from homology"/>
<dbReference type="GO" id="GO:0016979">
    <property type="term" value="F:lipoate-protein ligase activity"/>
    <property type="evidence" value="ECO:0007669"/>
    <property type="project" value="UniProtKB-EC"/>
</dbReference>